<evidence type="ECO:0000256" key="1">
    <source>
        <dbReference type="SAM" id="MobiDB-lite"/>
    </source>
</evidence>
<gene>
    <name evidence="3" type="ORF">SLEP1_g54035</name>
</gene>
<dbReference type="AlphaFoldDB" id="A0AAV5MB55"/>
<feature type="chain" id="PRO_5043853984" evidence="2">
    <location>
        <begin position="30"/>
        <end position="145"/>
    </location>
</feature>
<feature type="region of interest" description="Disordered" evidence="1">
    <location>
        <begin position="59"/>
        <end position="79"/>
    </location>
</feature>
<protein>
    <submittedName>
        <fullName evidence="3">Uncharacterized protein</fullName>
    </submittedName>
</protein>
<keyword evidence="4" id="KW-1185">Reference proteome</keyword>
<comment type="caution">
    <text evidence="3">The sequence shown here is derived from an EMBL/GenBank/DDBJ whole genome shotgun (WGS) entry which is preliminary data.</text>
</comment>
<dbReference type="PANTHER" id="PTHR35094">
    <property type="entry name" value="LEUCINE-RICH REPEAT EXTENSIN-LIKE PROTEIN 2"/>
    <property type="match status" value="1"/>
</dbReference>
<evidence type="ECO:0000256" key="2">
    <source>
        <dbReference type="SAM" id="SignalP"/>
    </source>
</evidence>
<sequence>MVLRLLHGQITLLLSILVLFISFPNPINAAFPKKLDEIIAVPQVPDTEMKCGECPCVNPCSQQSKPPPPPPPPPPKSIYCNPLAPPPPRFVYVTGVPGQGQGQGQGQPYRTDGDEWRFYSAAERNLVMRLWSLLGYGVLGLLMTW</sequence>
<proteinExistence type="predicted"/>
<keyword evidence="2" id="KW-0732">Signal</keyword>
<evidence type="ECO:0000313" key="3">
    <source>
        <dbReference type="EMBL" id="GKV47110.1"/>
    </source>
</evidence>
<organism evidence="3 4">
    <name type="scientific">Rubroshorea leprosula</name>
    <dbReference type="NCBI Taxonomy" id="152421"/>
    <lineage>
        <taxon>Eukaryota</taxon>
        <taxon>Viridiplantae</taxon>
        <taxon>Streptophyta</taxon>
        <taxon>Embryophyta</taxon>
        <taxon>Tracheophyta</taxon>
        <taxon>Spermatophyta</taxon>
        <taxon>Magnoliopsida</taxon>
        <taxon>eudicotyledons</taxon>
        <taxon>Gunneridae</taxon>
        <taxon>Pentapetalae</taxon>
        <taxon>rosids</taxon>
        <taxon>malvids</taxon>
        <taxon>Malvales</taxon>
        <taxon>Dipterocarpaceae</taxon>
        <taxon>Rubroshorea</taxon>
    </lineage>
</organism>
<accession>A0AAV5MB55</accession>
<name>A0AAV5MB55_9ROSI</name>
<feature type="compositionally biased region" description="Pro residues" evidence="1">
    <location>
        <begin position="65"/>
        <end position="76"/>
    </location>
</feature>
<dbReference type="EMBL" id="BPVZ01000221">
    <property type="protein sequence ID" value="GKV47110.1"/>
    <property type="molecule type" value="Genomic_DNA"/>
</dbReference>
<reference evidence="3 4" key="1">
    <citation type="journal article" date="2021" name="Commun. Biol.">
        <title>The genome of Shorea leprosula (Dipterocarpaceae) highlights the ecological relevance of drought in aseasonal tropical rainforests.</title>
        <authorList>
            <person name="Ng K.K.S."/>
            <person name="Kobayashi M.J."/>
            <person name="Fawcett J.A."/>
            <person name="Hatakeyama M."/>
            <person name="Paape T."/>
            <person name="Ng C.H."/>
            <person name="Ang C.C."/>
            <person name="Tnah L.H."/>
            <person name="Lee C.T."/>
            <person name="Nishiyama T."/>
            <person name="Sese J."/>
            <person name="O'Brien M.J."/>
            <person name="Copetti D."/>
            <person name="Mohd Noor M.I."/>
            <person name="Ong R.C."/>
            <person name="Putra M."/>
            <person name="Sireger I.Z."/>
            <person name="Indrioko S."/>
            <person name="Kosugi Y."/>
            <person name="Izuno A."/>
            <person name="Isagi Y."/>
            <person name="Lee S.L."/>
            <person name="Shimizu K.K."/>
        </authorList>
    </citation>
    <scope>NUCLEOTIDE SEQUENCE [LARGE SCALE GENOMIC DNA]</scope>
    <source>
        <strain evidence="3">214</strain>
    </source>
</reference>
<feature type="signal peptide" evidence="2">
    <location>
        <begin position="1"/>
        <end position="29"/>
    </location>
</feature>
<evidence type="ECO:0000313" key="4">
    <source>
        <dbReference type="Proteomes" id="UP001054252"/>
    </source>
</evidence>
<dbReference type="PANTHER" id="PTHR35094:SF7">
    <property type="entry name" value="LEUCINE-RICH REPEAT EXTENSIN-LIKE PROTEIN 2"/>
    <property type="match status" value="1"/>
</dbReference>
<dbReference type="Proteomes" id="UP001054252">
    <property type="component" value="Unassembled WGS sequence"/>
</dbReference>